<keyword evidence="9" id="KW-1185">Reference proteome</keyword>
<dbReference type="Pfam" id="PF01624">
    <property type="entry name" value="MutS_I"/>
    <property type="match status" value="1"/>
</dbReference>
<feature type="domain" description="DNA mismatch repair proteins mutS family" evidence="7">
    <location>
        <begin position="846"/>
        <end position="862"/>
    </location>
</feature>
<dbReference type="Pfam" id="PF05192">
    <property type="entry name" value="MutS_III"/>
    <property type="match status" value="1"/>
</dbReference>
<dbReference type="PANTHER" id="PTHR11361:SF34">
    <property type="entry name" value="DNA MISMATCH REPAIR PROTEIN MSH1, MITOCHONDRIAL"/>
    <property type="match status" value="1"/>
</dbReference>
<name>A0A8J5ULA6_9ASCO</name>
<dbReference type="GO" id="GO:0140664">
    <property type="term" value="F:ATP-dependent DNA damage sensor activity"/>
    <property type="evidence" value="ECO:0007669"/>
    <property type="project" value="InterPro"/>
</dbReference>
<dbReference type="InterPro" id="IPR045076">
    <property type="entry name" value="MutS"/>
</dbReference>
<dbReference type="SMART" id="SM00534">
    <property type="entry name" value="MUTSac"/>
    <property type="match status" value="1"/>
</dbReference>
<dbReference type="EMBL" id="JAGSYN010000046">
    <property type="protein sequence ID" value="KAG7665778.1"/>
    <property type="molecule type" value="Genomic_DNA"/>
</dbReference>
<dbReference type="PIRSF" id="PIRSF037677">
    <property type="entry name" value="DNA_mis_repair_Msh6"/>
    <property type="match status" value="1"/>
</dbReference>
<keyword evidence="4" id="KW-0234">DNA repair</keyword>
<evidence type="ECO:0000256" key="1">
    <source>
        <dbReference type="ARBA" id="ARBA00006271"/>
    </source>
</evidence>
<dbReference type="AlphaFoldDB" id="A0A8J5ULA6"/>
<proteinExistence type="inferred from homology"/>
<accession>A0A8J5ULA6</accession>
<sequence>MFVRQGKKAISNYAIARKVRLISISSRIFQSQLQETSNTNEPFDWDRGARTNKTNLSPLYASMKRLMDQNPGCVSLIQVGSFYELYFDQAEIYGPKLGLKVATRKTSNHCIPMAGFPLSQLRKFVEVLVQEHNVNVAIVDQNSSKDKTIHNLIHRKISRIISPGTLIDESFLNFDKNNYLVAISFPPNMERLPPDPDMPVGLAWIDVSIGESLVQQTTLGDLVSDLSRIQPSEILISKTLQSSNLHTGKWYAPLQDLRRYFIRYHTIKYTDLKLQFKASVQATRKALEEFTPREEAAMNMILSYVSVNLPEANFSLELPTQYMNSDCLQMDARTRDALELTERAIGGRSSTIGTLLSTIKRTTTASGTRLLIQWIKSPVLDINEIERRQQYVEMFLYNPYLTTQTRHHLNAIGDFVRYAQRLSMGTGDVVHHLVSIADSLNKLEAFETFLKEEYDRNPEQLNVLRDFLKELYIPKDIANEVYETIYVEKPVDIEEEEIVMSELQQSESAETEGSITISDSGIANEPPVPVNLDLESVPERADSKDAYSNSFLAKYRIKEEDRLMPQFAFTINRNYNPELSQLHSELDLLETRESELIAKVKEDIHAIDPKIEVVKKETYGRYENILLISGKQKSIGQAYKILEHDIREHKKKSLIFKSNDWRALQHLIREKRDSITVIEQQIIEELKSKVIDQIPSIKAASKLVDFLDVTSSFSVLAKENHWVKPTLTTYPILAIENGRHVVVESSLQQSGTNFTPNNSTVGQNGKLWVISGPNMGGKSTYLRQNALMVILAQIGSYVPASSATIGIVDKIFTRIGASDDLFNDLSTFMVEMIETSNILQKATSQSLAIVDEIGRGTSGKEGIAIAYATLVELLRTNKCRTLFATHFGIELESMLKENGIDQSDVRYFRTRVLHNANPDNEFESPLIIDHALEEGISERSHALEIARMAGFPKSALDVAKRALDAMS</sequence>
<organism evidence="8 9">
    <name type="scientific">[Candida] subhashii</name>
    <dbReference type="NCBI Taxonomy" id="561895"/>
    <lineage>
        <taxon>Eukaryota</taxon>
        <taxon>Fungi</taxon>
        <taxon>Dikarya</taxon>
        <taxon>Ascomycota</taxon>
        <taxon>Saccharomycotina</taxon>
        <taxon>Pichiomycetes</taxon>
        <taxon>Debaryomycetaceae</taxon>
        <taxon>Spathaspora</taxon>
    </lineage>
</organism>
<dbReference type="InterPro" id="IPR007695">
    <property type="entry name" value="DNA_mismatch_repair_MutS-lik_N"/>
</dbReference>
<evidence type="ECO:0000256" key="6">
    <source>
        <dbReference type="ARBA" id="ARBA00025902"/>
    </source>
</evidence>
<dbReference type="GO" id="GO:0005634">
    <property type="term" value="C:nucleus"/>
    <property type="evidence" value="ECO:0007669"/>
    <property type="project" value="TreeGrafter"/>
</dbReference>
<dbReference type="GO" id="GO:0043504">
    <property type="term" value="P:mitochondrial DNA repair"/>
    <property type="evidence" value="ECO:0007669"/>
    <property type="project" value="TreeGrafter"/>
</dbReference>
<dbReference type="GO" id="GO:0005739">
    <property type="term" value="C:mitochondrion"/>
    <property type="evidence" value="ECO:0007669"/>
    <property type="project" value="TreeGrafter"/>
</dbReference>
<evidence type="ECO:0000313" key="8">
    <source>
        <dbReference type="EMBL" id="KAG7665778.1"/>
    </source>
</evidence>
<dbReference type="Proteomes" id="UP000694255">
    <property type="component" value="Unassembled WGS sequence"/>
</dbReference>
<dbReference type="GO" id="GO:0030983">
    <property type="term" value="F:mismatched DNA binding"/>
    <property type="evidence" value="ECO:0007669"/>
    <property type="project" value="InterPro"/>
</dbReference>
<dbReference type="GO" id="GO:0006298">
    <property type="term" value="P:mismatch repair"/>
    <property type="evidence" value="ECO:0007669"/>
    <property type="project" value="InterPro"/>
</dbReference>
<reference evidence="8 9" key="1">
    <citation type="journal article" date="2021" name="DNA Res.">
        <title>Genome analysis of Candida subhashii reveals its hybrid nature and dual mitochondrial genome conformations.</title>
        <authorList>
            <person name="Mixao V."/>
            <person name="Hegedusova E."/>
            <person name="Saus E."/>
            <person name="Pryszcz L.P."/>
            <person name="Cillingova A."/>
            <person name="Nosek J."/>
            <person name="Gabaldon T."/>
        </authorList>
    </citation>
    <scope>NUCLEOTIDE SEQUENCE [LARGE SCALE GENOMIC DNA]</scope>
    <source>
        <strain evidence="8 9">CBS 10753</strain>
    </source>
</reference>
<comment type="function">
    <text evidence="5">Component of the post-replicative DNA mismatch repair system (MMR). Heterodimerizes with MSH2 to form MutS beta, which binds to DNA mismatches thereby initiating DNA repair. MSH3 provides substrate-binding and substrate specificity to the complex. When bound, the MutS beta heterodimer bends the DNA helix and shields approximately 20 base pairs. Acts mainly to repair insertion-deletion loops (IDLs) from 2 to 13 nucleotides in size, but can also repair base-base and single insertion-deletion mismatches that occur during replication. After mismatch binding, forms a ternary complex with the MutL alpha heterodimer, which is thought to be responsible for directing the downstream MMR events, including strand discrimination, excision, and resynthesis. ATP binding and hydrolysis play a pivotal role in mismatch repair functions.</text>
</comment>
<dbReference type="InterPro" id="IPR007860">
    <property type="entry name" value="DNA_mmatch_repair_MutS_con_dom"/>
</dbReference>
<dbReference type="PROSITE" id="PS00486">
    <property type="entry name" value="DNA_MISMATCH_REPAIR_2"/>
    <property type="match status" value="1"/>
</dbReference>
<dbReference type="InterPro" id="IPR017261">
    <property type="entry name" value="DNA_mismatch_repair_MutS/MSH"/>
</dbReference>
<evidence type="ECO:0000313" key="9">
    <source>
        <dbReference type="Proteomes" id="UP000694255"/>
    </source>
</evidence>
<dbReference type="GO" id="GO:0005524">
    <property type="term" value="F:ATP binding"/>
    <property type="evidence" value="ECO:0007669"/>
    <property type="project" value="UniProtKB-KW"/>
</dbReference>
<dbReference type="GeneID" id="73467404"/>
<dbReference type="Pfam" id="PF05188">
    <property type="entry name" value="MutS_II"/>
    <property type="match status" value="1"/>
</dbReference>
<keyword evidence="2" id="KW-0547">Nucleotide-binding</keyword>
<dbReference type="Pfam" id="PF00488">
    <property type="entry name" value="MutS_V"/>
    <property type="match status" value="1"/>
</dbReference>
<keyword evidence="3" id="KW-0067">ATP-binding</keyword>
<evidence type="ECO:0000256" key="5">
    <source>
        <dbReference type="ARBA" id="ARBA00025373"/>
    </source>
</evidence>
<dbReference type="RefSeq" id="XP_049266010.1">
    <property type="nucleotide sequence ID" value="XM_049410181.1"/>
</dbReference>
<dbReference type="OrthoDB" id="2534523at2759"/>
<comment type="subunit">
    <text evidence="6">Heterodimer consisting of MSH2-MSH3 (MutS beta). Forms a ternary complex with MutL alpha (MLH1-PMS1).</text>
</comment>
<protein>
    <recommendedName>
        <fullName evidence="7">DNA mismatch repair proteins mutS family domain-containing protein</fullName>
    </recommendedName>
</protein>
<comment type="caution">
    <text evidence="8">The sequence shown here is derived from an EMBL/GenBank/DDBJ whole genome shotgun (WGS) entry which is preliminary data.</text>
</comment>
<keyword evidence="4" id="KW-0227">DNA damage</keyword>
<dbReference type="PANTHER" id="PTHR11361">
    <property type="entry name" value="DNA MISMATCH REPAIR PROTEIN MUTS FAMILY MEMBER"/>
    <property type="match status" value="1"/>
</dbReference>
<comment type="similarity">
    <text evidence="1">Belongs to the DNA mismatch repair MutS family.</text>
</comment>
<gene>
    <name evidence="8" type="ORF">J8A68_000603</name>
</gene>
<evidence type="ECO:0000256" key="2">
    <source>
        <dbReference type="ARBA" id="ARBA00022741"/>
    </source>
</evidence>
<evidence type="ECO:0000259" key="7">
    <source>
        <dbReference type="PROSITE" id="PS00486"/>
    </source>
</evidence>
<dbReference type="InterPro" id="IPR007696">
    <property type="entry name" value="DNA_mismatch_repair_MutS_core"/>
</dbReference>
<evidence type="ECO:0000256" key="4">
    <source>
        <dbReference type="ARBA" id="ARBA00023204"/>
    </source>
</evidence>
<dbReference type="InterPro" id="IPR000432">
    <property type="entry name" value="DNA_mismatch_repair_MutS_C"/>
</dbReference>
<evidence type="ECO:0000256" key="3">
    <source>
        <dbReference type="ARBA" id="ARBA00022840"/>
    </source>
</evidence>
<dbReference type="SMART" id="SM00533">
    <property type="entry name" value="MUTSd"/>
    <property type="match status" value="1"/>
</dbReference>